<proteinExistence type="predicted"/>
<sequence>MSKKLFTSLEQKQLKKNPYVKQVSNKAITYTDAFKEHFIQAYGQGKRPREIFQEAGFDVDSLGIKRIQTASLRWRTAYEKKGIIGLADARKQASGRPSTRALSPEEQIARLEAKLEWLEVENEFLKKLEWLERQAKKPKFK</sequence>
<organism evidence="1 2">
    <name type="scientific">Saccharibacillus kuerlensis</name>
    <dbReference type="NCBI Taxonomy" id="459527"/>
    <lineage>
        <taxon>Bacteria</taxon>
        <taxon>Bacillati</taxon>
        <taxon>Bacillota</taxon>
        <taxon>Bacilli</taxon>
        <taxon>Bacillales</taxon>
        <taxon>Paenibacillaceae</taxon>
        <taxon>Saccharibacillus</taxon>
    </lineage>
</organism>
<name>A0ABQ2L9J7_9BACL</name>
<gene>
    <name evidence="1" type="ORF">GCM10010969_32640</name>
</gene>
<dbReference type="SUPFAM" id="SSF46689">
    <property type="entry name" value="Homeodomain-like"/>
    <property type="match status" value="1"/>
</dbReference>
<evidence type="ECO:0008006" key="3">
    <source>
        <dbReference type="Google" id="ProtNLM"/>
    </source>
</evidence>
<dbReference type="Pfam" id="PF20310">
    <property type="entry name" value="HTH_Tnp_2"/>
    <property type="match status" value="1"/>
</dbReference>
<protein>
    <recommendedName>
        <fullName evidence="3">Transposase</fullName>
    </recommendedName>
</protein>
<accession>A0ABQ2L9J7</accession>
<evidence type="ECO:0000313" key="2">
    <source>
        <dbReference type="Proteomes" id="UP000606653"/>
    </source>
</evidence>
<dbReference type="InterPro" id="IPR009057">
    <property type="entry name" value="Homeodomain-like_sf"/>
</dbReference>
<comment type="caution">
    <text evidence="1">The sequence shown here is derived from an EMBL/GenBank/DDBJ whole genome shotgun (WGS) entry which is preliminary data.</text>
</comment>
<dbReference type="RefSeq" id="WP_018979057.1">
    <property type="nucleotide sequence ID" value="NZ_BMLN01000011.1"/>
</dbReference>
<dbReference type="EMBL" id="BMLN01000011">
    <property type="protein sequence ID" value="GGO05855.1"/>
    <property type="molecule type" value="Genomic_DNA"/>
</dbReference>
<dbReference type="Proteomes" id="UP000606653">
    <property type="component" value="Unassembled WGS sequence"/>
</dbReference>
<keyword evidence="2" id="KW-1185">Reference proteome</keyword>
<evidence type="ECO:0000313" key="1">
    <source>
        <dbReference type="EMBL" id="GGO05855.1"/>
    </source>
</evidence>
<dbReference type="InterPro" id="IPR046929">
    <property type="entry name" value="HTH_Tnp"/>
</dbReference>
<reference evidence="2" key="1">
    <citation type="journal article" date="2019" name="Int. J. Syst. Evol. Microbiol.">
        <title>The Global Catalogue of Microorganisms (GCM) 10K type strain sequencing project: providing services to taxonomists for standard genome sequencing and annotation.</title>
        <authorList>
            <consortium name="The Broad Institute Genomics Platform"/>
            <consortium name="The Broad Institute Genome Sequencing Center for Infectious Disease"/>
            <person name="Wu L."/>
            <person name="Ma J."/>
        </authorList>
    </citation>
    <scope>NUCLEOTIDE SEQUENCE [LARGE SCALE GENOMIC DNA]</scope>
    <source>
        <strain evidence="2">CGMCC 1.6964</strain>
    </source>
</reference>